<dbReference type="AlphaFoldDB" id="A0A523BDY7"/>
<gene>
    <name evidence="2" type="ORF">DSO08_03025</name>
</gene>
<organism evidence="2 3">
    <name type="scientific">Thermoproteota archaeon</name>
    <dbReference type="NCBI Taxonomy" id="2056631"/>
    <lineage>
        <taxon>Archaea</taxon>
        <taxon>Thermoproteota</taxon>
    </lineage>
</organism>
<dbReference type="Proteomes" id="UP000315399">
    <property type="component" value="Unassembled WGS sequence"/>
</dbReference>
<feature type="transmembrane region" description="Helical" evidence="1">
    <location>
        <begin position="45"/>
        <end position="68"/>
    </location>
</feature>
<name>A0A523BDY7_9CREN</name>
<feature type="transmembrane region" description="Helical" evidence="1">
    <location>
        <begin position="117"/>
        <end position="137"/>
    </location>
</feature>
<feature type="transmembrane region" description="Helical" evidence="1">
    <location>
        <begin position="12"/>
        <end position="39"/>
    </location>
</feature>
<keyword evidence="1" id="KW-0812">Transmembrane</keyword>
<keyword evidence="1" id="KW-1133">Transmembrane helix</keyword>
<sequence>MSPFYSGGKKLELSWALAMYIGIFVGVGGVGILLSLVGLVHSIKIFYVAASVIMILLIIDSLGGGFLRQLSLNLLGKRKGVFTGFIFGLLLMLVAAPCTIPLFTATAIYALTLSEGISRALVILAYALGLGLPLVLIGLIPEISGKIRGLSGRWWNRVRVSILICTLIWLLWSISTT</sequence>
<feature type="transmembrane region" description="Helical" evidence="1">
    <location>
        <begin position="80"/>
        <end position="111"/>
    </location>
</feature>
<evidence type="ECO:0000313" key="3">
    <source>
        <dbReference type="Proteomes" id="UP000315399"/>
    </source>
</evidence>
<evidence type="ECO:0000256" key="1">
    <source>
        <dbReference type="SAM" id="Phobius"/>
    </source>
</evidence>
<keyword evidence="1" id="KW-0472">Membrane</keyword>
<proteinExistence type="predicted"/>
<dbReference type="EMBL" id="QNVH01000021">
    <property type="protein sequence ID" value="TDA39125.1"/>
    <property type="molecule type" value="Genomic_DNA"/>
</dbReference>
<comment type="caution">
    <text evidence="2">The sequence shown here is derived from an EMBL/GenBank/DDBJ whole genome shotgun (WGS) entry which is preliminary data.</text>
</comment>
<evidence type="ECO:0000313" key="2">
    <source>
        <dbReference type="EMBL" id="TDA39125.1"/>
    </source>
</evidence>
<accession>A0A523BDY7</accession>
<feature type="transmembrane region" description="Helical" evidence="1">
    <location>
        <begin position="158"/>
        <end position="175"/>
    </location>
</feature>
<protein>
    <submittedName>
        <fullName evidence="2">Uncharacterized protein</fullName>
    </submittedName>
</protein>
<reference evidence="2 3" key="1">
    <citation type="journal article" date="2019" name="Nat. Microbiol.">
        <title>Expanding anaerobic alkane metabolism in the domain of Archaea.</title>
        <authorList>
            <person name="Wang Y."/>
            <person name="Wegener G."/>
            <person name="Hou J."/>
            <person name="Wang F."/>
            <person name="Xiao X."/>
        </authorList>
    </citation>
    <scope>NUCLEOTIDE SEQUENCE [LARGE SCALE GENOMIC DNA]</scope>
    <source>
        <strain evidence="2">WYZ-LMO10</strain>
    </source>
</reference>